<accession>A0ABW0IGY3</accession>
<reference evidence="17" key="1">
    <citation type="journal article" date="2019" name="Int. J. Syst. Evol. Microbiol.">
        <title>The Global Catalogue of Microorganisms (GCM) 10K type strain sequencing project: providing services to taxonomists for standard genome sequencing and annotation.</title>
        <authorList>
            <consortium name="The Broad Institute Genomics Platform"/>
            <consortium name="The Broad Institute Genome Sequencing Center for Infectious Disease"/>
            <person name="Wu L."/>
            <person name="Ma J."/>
        </authorList>
    </citation>
    <scope>NUCLEOTIDE SEQUENCE [LARGE SCALE GENOMIC DNA]</scope>
    <source>
        <strain evidence="17">CCUG 55250</strain>
    </source>
</reference>
<gene>
    <name evidence="16" type="ORF">ACFPMF_20005</name>
</gene>
<dbReference type="Pfam" id="PF01820">
    <property type="entry name" value="Dala_Dala_lig_N"/>
    <property type="match status" value="1"/>
</dbReference>
<evidence type="ECO:0000256" key="5">
    <source>
        <dbReference type="ARBA" id="ARBA00012216"/>
    </source>
</evidence>
<evidence type="ECO:0000256" key="11">
    <source>
        <dbReference type="ARBA" id="ARBA00022984"/>
    </source>
</evidence>
<name>A0ABW0IGY3_9BACT</name>
<evidence type="ECO:0000256" key="8">
    <source>
        <dbReference type="ARBA" id="ARBA00022741"/>
    </source>
</evidence>
<proteinExistence type="inferred from homology"/>
<evidence type="ECO:0000256" key="6">
    <source>
        <dbReference type="ARBA" id="ARBA00022490"/>
    </source>
</evidence>
<keyword evidence="10" id="KW-0133">Cell shape</keyword>
<dbReference type="InterPro" id="IPR011761">
    <property type="entry name" value="ATP-grasp"/>
</dbReference>
<comment type="cofactor">
    <cofactor evidence="2">
        <name>Mg(2+)</name>
        <dbReference type="ChEBI" id="CHEBI:18420"/>
    </cofactor>
</comment>
<keyword evidence="8 14" id="KW-0547">Nucleotide-binding</keyword>
<evidence type="ECO:0000313" key="17">
    <source>
        <dbReference type="Proteomes" id="UP001596106"/>
    </source>
</evidence>
<evidence type="ECO:0000256" key="14">
    <source>
        <dbReference type="PROSITE-ProRule" id="PRU00409"/>
    </source>
</evidence>
<comment type="catalytic activity">
    <reaction evidence="13">
        <text>2 D-alanine + ATP = D-alanyl-D-alanine + ADP + phosphate + H(+)</text>
        <dbReference type="Rhea" id="RHEA:11224"/>
        <dbReference type="ChEBI" id="CHEBI:15378"/>
        <dbReference type="ChEBI" id="CHEBI:30616"/>
        <dbReference type="ChEBI" id="CHEBI:43474"/>
        <dbReference type="ChEBI" id="CHEBI:57416"/>
        <dbReference type="ChEBI" id="CHEBI:57822"/>
        <dbReference type="ChEBI" id="CHEBI:456216"/>
        <dbReference type="EC" id="6.3.2.4"/>
    </reaction>
</comment>
<evidence type="ECO:0000256" key="10">
    <source>
        <dbReference type="ARBA" id="ARBA00022960"/>
    </source>
</evidence>
<dbReference type="Gene3D" id="3.30.470.20">
    <property type="entry name" value="ATP-grasp fold, B domain"/>
    <property type="match status" value="1"/>
</dbReference>
<dbReference type="GO" id="GO:0016874">
    <property type="term" value="F:ligase activity"/>
    <property type="evidence" value="ECO:0007669"/>
    <property type="project" value="UniProtKB-KW"/>
</dbReference>
<dbReference type="PROSITE" id="PS50975">
    <property type="entry name" value="ATP_GRASP"/>
    <property type="match status" value="1"/>
</dbReference>
<keyword evidence="12" id="KW-0961">Cell wall biogenesis/degradation</keyword>
<evidence type="ECO:0000256" key="7">
    <source>
        <dbReference type="ARBA" id="ARBA00022598"/>
    </source>
</evidence>
<dbReference type="EMBL" id="JBHSMA010000007">
    <property type="protein sequence ID" value="MFC5411616.1"/>
    <property type="molecule type" value="Genomic_DNA"/>
</dbReference>
<evidence type="ECO:0000256" key="13">
    <source>
        <dbReference type="ARBA" id="ARBA00047614"/>
    </source>
</evidence>
<evidence type="ECO:0000256" key="9">
    <source>
        <dbReference type="ARBA" id="ARBA00022840"/>
    </source>
</evidence>
<dbReference type="Gene3D" id="3.40.50.20">
    <property type="match status" value="1"/>
</dbReference>
<evidence type="ECO:0000256" key="2">
    <source>
        <dbReference type="ARBA" id="ARBA00001946"/>
    </source>
</evidence>
<dbReference type="InterPro" id="IPR011095">
    <property type="entry name" value="Dala_Dala_lig_C"/>
</dbReference>
<comment type="cofactor">
    <cofactor evidence="1">
        <name>Mn(2+)</name>
        <dbReference type="ChEBI" id="CHEBI:29035"/>
    </cofactor>
</comment>
<feature type="domain" description="ATP-grasp" evidence="15">
    <location>
        <begin position="222"/>
        <end position="437"/>
    </location>
</feature>
<evidence type="ECO:0000256" key="12">
    <source>
        <dbReference type="ARBA" id="ARBA00023316"/>
    </source>
</evidence>
<comment type="caution">
    <text evidence="16">The sequence shown here is derived from an EMBL/GenBank/DDBJ whole genome shotgun (WGS) entry which is preliminary data.</text>
</comment>
<keyword evidence="9 14" id="KW-0067">ATP-binding</keyword>
<dbReference type="PANTHER" id="PTHR23132">
    <property type="entry name" value="D-ALANINE--D-ALANINE LIGASE"/>
    <property type="match status" value="1"/>
</dbReference>
<dbReference type="SUPFAM" id="SSF52440">
    <property type="entry name" value="PreATP-grasp domain"/>
    <property type="match status" value="1"/>
</dbReference>
<dbReference type="PANTHER" id="PTHR23132:SF23">
    <property type="entry name" value="D-ALANINE--D-ALANINE LIGASE B"/>
    <property type="match status" value="1"/>
</dbReference>
<dbReference type="Gene3D" id="3.30.1490.20">
    <property type="entry name" value="ATP-grasp fold, A domain"/>
    <property type="match status" value="1"/>
</dbReference>
<dbReference type="RefSeq" id="WP_379848505.1">
    <property type="nucleotide sequence ID" value="NZ_JBHSMA010000007.1"/>
</dbReference>
<dbReference type="InterPro" id="IPR000291">
    <property type="entry name" value="D-Ala_lig_Van_CS"/>
</dbReference>
<keyword evidence="11" id="KW-0573">Peptidoglycan synthesis</keyword>
<comment type="subcellular location">
    <subcellularLocation>
        <location evidence="3">Cytoplasm</location>
    </subcellularLocation>
</comment>
<organism evidence="16 17">
    <name type="scientific">Larkinella bovis</name>
    <dbReference type="NCBI Taxonomy" id="683041"/>
    <lineage>
        <taxon>Bacteria</taxon>
        <taxon>Pseudomonadati</taxon>
        <taxon>Bacteroidota</taxon>
        <taxon>Cytophagia</taxon>
        <taxon>Cytophagales</taxon>
        <taxon>Spirosomataceae</taxon>
        <taxon>Larkinella</taxon>
    </lineage>
</organism>
<dbReference type="EC" id="6.3.2.4" evidence="5"/>
<dbReference type="Proteomes" id="UP001596106">
    <property type="component" value="Unassembled WGS sequence"/>
</dbReference>
<protein>
    <recommendedName>
        <fullName evidence="5">D-alanine--D-alanine ligase</fullName>
        <ecNumber evidence="5">6.3.2.4</ecNumber>
    </recommendedName>
</protein>
<dbReference type="SUPFAM" id="SSF56059">
    <property type="entry name" value="Glutathione synthetase ATP-binding domain-like"/>
    <property type="match status" value="1"/>
</dbReference>
<evidence type="ECO:0000313" key="16">
    <source>
        <dbReference type="EMBL" id="MFC5411616.1"/>
    </source>
</evidence>
<keyword evidence="6" id="KW-0963">Cytoplasm</keyword>
<comment type="similarity">
    <text evidence="4">Belongs to the D-alanine--D-alanine ligase family.</text>
</comment>
<evidence type="ECO:0000259" key="15">
    <source>
        <dbReference type="PROSITE" id="PS50975"/>
    </source>
</evidence>
<evidence type="ECO:0000256" key="3">
    <source>
        <dbReference type="ARBA" id="ARBA00004496"/>
    </source>
</evidence>
<dbReference type="PROSITE" id="PS00843">
    <property type="entry name" value="DALA_DALA_LIGASE_1"/>
    <property type="match status" value="1"/>
</dbReference>
<dbReference type="InterPro" id="IPR013815">
    <property type="entry name" value="ATP_grasp_subdomain_1"/>
</dbReference>
<keyword evidence="17" id="KW-1185">Reference proteome</keyword>
<dbReference type="InterPro" id="IPR011127">
    <property type="entry name" value="Dala_Dala_lig_N"/>
</dbReference>
<dbReference type="Pfam" id="PF07478">
    <property type="entry name" value="Dala_Dala_lig_C"/>
    <property type="match status" value="2"/>
</dbReference>
<evidence type="ECO:0000256" key="1">
    <source>
        <dbReference type="ARBA" id="ARBA00001936"/>
    </source>
</evidence>
<keyword evidence="7 16" id="KW-0436">Ligase</keyword>
<dbReference type="InterPro" id="IPR016185">
    <property type="entry name" value="PreATP-grasp_dom_sf"/>
</dbReference>
<evidence type="ECO:0000256" key="4">
    <source>
        <dbReference type="ARBA" id="ARBA00010871"/>
    </source>
</evidence>
<sequence length="561" mass="62971">MKIGIFFGGPSREREVSFAGGRTALTHIDKALFQPVMVFVDGLGNFILIREELLSQRSIRAFYPHQTDSRFNVYIESLANRSSDELEGQIRAIGQRIQPQEFRQYFDLVFLAMHGPDCEDGGIQGLLEWYKIPYTGPGLMGSAVGINKILQNELIALVNGQQKKTASVSRPAWDQADKAVFFESLQNRLGLPIVVKAPHQGSSIGVVIVRENDLTKFTQAVNQCFFRQEIDLNHWKLFSEEEKTGFVQDITELDSGIGYPVVVEETGETIYHPNDLLEKANAWAASGYESLGIASVNSEDDVLFEEFISGQEFSCGVIQDDDGTAVALPPTEIYNVTSFDFKSKYQSNTTRKRIPVGTSLEHNREIQENVREVFTKLGMNVCARIDGFLTPDQPDEPGRVLLHDPNTIPGMSPTSLIFKQMAEIGLNVTQAITYFIRQSLRERIRTGKDMVRLRQQLADLDTRLADRRNLHLPTEEFVVDVAGDAPEAAWQEAKAWYGSQAAQGQTRPVVLLKTAQERHELPINLLFKDTVAEAQEALAQPVHPLILETRERARAITERFS</sequence>